<dbReference type="InterPro" id="IPR036390">
    <property type="entry name" value="WH_DNA-bd_sf"/>
</dbReference>
<keyword evidence="3" id="KW-0238">DNA-binding</keyword>
<comment type="similarity">
    <text evidence="1">Belongs to the LysR transcriptional regulatory family.</text>
</comment>
<reference evidence="6 7" key="1">
    <citation type="submission" date="2022-11" db="EMBL/GenBank/DDBJ databases">
        <title>Minimal conservation of predation-associated metabolite biosynthetic gene clusters underscores biosynthetic potential of Myxococcota including descriptions for ten novel species: Archangium lansinium sp. nov., Myxococcus landrumus sp. nov., Nannocystis bai.</title>
        <authorList>
            <person name="Ahearne A."/>
            <person name="Stevens C."/>
            <person name="Phillips K."/>
        </authorList>
    </citation>
    <scope>NUCLEOTIDE SEQUENCE [LARGE SCALE GENOMIC DNA]</scope>
    <source>
        <strain evidence="6 7">MIWBW</strain>
    </source>
</reference>
<dbReference type="Pfam" id="PF03466">
    <property type="entry name" value="LysR_substrate"/>
    <property type="match status" value="1"/>
</dbReference>
<dbReference type="EMBL" id="JAPNKA010000001">
    <property type="protein sequence ID" value="MCY1075696.1"/>
    <property type="molecule type" value="Genomic_DNA"/>
</dbReference>
<dbReference type="InterPro" id="IPR005119">
    <property type="entry name" value="LysR_subst-bd"/>
</dbReference>
<proteinExistence type="inferred from homology"/>
<dbReference type="SUPFAM" id="SSF53850">
    <property type="entry name" value="Periplasmic binding protein-like II"/>
    <property type="match status" value="1"/>
</dbReference>
<organism evidence="6 7">
    <name type="scientific">Archangium lansingense</name>
    <dbReference type="NCBI Taxonomy" id="2995310"/>
    <lineage>
        <taxon>Bacteria</taxon>
        <taxon>Pseudomonadati</taxon>
        <taxon>Myxococcota</taxon>
        <taxon>Myxococcia</taxon>
        <taxon>Myxococcales</taxon>
        <taxon>Cystobacterineae</taxon>
        <taxon>Archangiaceae</taxon>
        <taxon>Archangium</taxon>
    </lineage>
</organism>
<feature type="domain" description="HTH lysR-type" evidence="5">
    <location>
        <begin position="4"/>
        <end position="61"/>
    </location>
</feature>
<dbReference type="Proteomes" id="UP001207654">
    <property type="component" value="Unassembled WGS sequence"/>
</dbReference>
<dbReference type="SUPFAM" id="SSF46785">
    <property type="entry name" value="Winged helix' DNA-binding domain"/>
    <property type="match status" value="1"/>
</dbReference>
<evidence type="ECO:0000256" key="3">
    <source>
        <dbReference type="ARBA" id="ARBA00023125"/>
    </source>
</evidence>
<keyword evidence="2" id="KW-0805">Transcription regulation</keyword>
<keyword evidence="7" id="KW-1185">Reference proteome</keyword>
<dbReference type="Pfam" id="PF00126">
    <property type="entry name" value="HTH_1"/>
    <property type="match status" value="1"/>
</dbReference>
<evidence type="ECO:0000313" key="6">
    <source>
        <dbReference type="EMBL" id="MCY1075696.1"/>
    </source>
</evidence>
<sequence>MRGPEFADLSAFEAVATHRSFARAAQELRTTAPVLSVTVRRLETRLGVRLLNRTTRSVSPTEAGLHLLQRLRPALRELDAAVLVVEDFRDRPVGTVKINSAHSAAVSLIAPVLGEFFDCHPEVKVELSVNSSTVDLAGGGYDLGVRLGERLEKDMVALRLGGRRQVYVVASPKYLRARGTPQTPFELKHHRCIGTRRPDGIATRWEFERRGKSVSLPVDGTLVVDNLAVQLRAAQDGAGLAYTIDDSVEPLLVKGKLVRVLESWSPRFDGFYLTYPSRRQLTGAVRSFIDFMTRR</sequence>
<keyword evidence="4" id="KW-0804">Transcription</keyword>
<dbReference type="PROSITE" id="PS50931">
    <property type="entry name" value="HTH_LYSR"/>
    <property type="match status" value="1"/>
</dbReference>
<evidence type="ECO:0000313" key="7">
    <source>
        <dbReference type="Proteomes" id="UP001207654"/>
    </source>
</evidence>
<dbReference type="PANTHER" id="PTHR30537">
    <property type="entry name" value="HTH-TYPE TRANSCRIPTIONAL REGULATOR"/>
    <property type="match status" value="1"/>
</dbReference>
<evidence type="ECO:0000259" key="5">
    <source>
        <dbReference type="PROSITE" id="PS50931"/>
    </source>
</evidence>
<dbReference type="Gene3D" id="1.10.10.10">
    <property type="entry name" value="Winged helix-like DNA-binding domain superfamily/Winged helix DNA-binding domain"/>
    <property type="match status" value="1"/>
</dbReference>
<dbReference type="PANTHER" id="PTHR30537:SF1">
    <property type="entry name" value="HTH-TYPE TRANSCRIPTIONAL REGULATOR PGRR"/>
    <property type="match status" value="1"/>
</dbReference>
<evidence type="ECO:0000256" key="2">
    <source>
        <dbReference type="ARBA" id="ARBA00023015"/>
    </source>
</evidence>
<evidence type="ECO:0000256" key="1">
    <source>
        <dbReference type="ARBA" id="ARBA00009437"/>
    </source>
</evidence>
<dbReference type="InterPro" id="IPR058163">
    <property type="entry name" value="LysR-type_TF_proteobact-type"/>
</dbReference>
<gene>
    <name evidence="6" type="ORF">OV287_14545</name>
</gene>
<dbReference type="InterPro" id="IPR036388">
    <property type="entry name" value="WH-like_DNA-bd_sf"/>
</dbReference>
<dbReference type="InterPro" id="IPR000847">
    <property type="entry name" value="LysR_HTH_N"/>
</dbReference>
<comment type="caution">
    <text evidence="6">The sequence shown here is derived from an EMBL/GenBank/DDBJ whole genome shotgun (WGS) entry which is preliminary data.</text>
</comment>
<protein>
    <submittedName>
        <fullName evidence="6">LysR family transcriptional regulator</fullName>
    </submittedName>
</protein>
<name>A0ABT4A2W4_9BACT</name>
<dbReference type="Gene3D" id="3.40.190.290">
    <property type="match status" value="1"/>
</dbReference>
<dbReference type="RefSeq" id="WP_267534613.1">
    <property type="nucleotide sequence ID" value="NZ_JAPNKA010000001.1"/>
</dbReference>
<evidence type="ECO:0000256" key="4">
    <source>
        <dbReference type="ARBA" id="ARBA00023163"/>
    </source>
</evidence>
<accession>A0ABT4A2W4</accession>